<dbReference type="OrthoDB" id="6228768at2759"/>
<evidence type="ECO:0000259" key="1">
    <source>
        <dbReference type="PROSITE" id="PS51220"/>
    </source>
</evidence>
<proteinExistence type="predicted"/>
<dbReference type="RefSeq" id="XP_013410389.1">
    <property type="nucleotide sequence ID" value="XM_013554935.1"/>
</dbReference>
<sequence length="185" mass="19596">RNTFQSIMVTDGRSSFVIFLYNEIHWTTGTASGGTQDGLNGVAAQVGFNAGDGKNYYAVNGSRTGAIINIGSMSNVGQPGKWVFRTDDLDIKDPECNLNGKADISLNPNKVQLKGGDVIFISGPCFKKSMDIRCQFGSVQVTGSFESVLRVSCVVPPNLNPGVTNVGLSTDGGKTVTNIQTPLTI</sequence>
<feature type="non-terminal residue" evidence="3">
    <location>
        <position position="185"/>
    </location>
</feature>
<dbReference type="SUPFAM" id="SSF81296">
    <property type="entry name" value="E set domains"/>
    <property type="match status" value="1"/>
</dbReference>
<organism evidence="2 3">
    <name type="scientific">Lingula anatina</name>
    <name type="common">Brachiopod</name>
    <name type="synonym">Lingula unguis</name>
    <dbReference type="NCBI Taxonomy" id="7574"/>
    <lineage>
        <taxon>Eukaryota</taxon>
        <taxon>Metazoa</taxon>
        <taxon>Spiralia</taxon>
        <taxon>Lophotrochozoa</taxon>
        <taxon>Brachiopoda</taxon>
        <taxon>Linguliformea</taxon>
        <taxon>Lingulata</taxon>
        <taxon>Lingulida</taxon>
        <taxon>Linguloidea</taxon>
        <taxon>Lingulidae</taxon>
        <taxon>Lingula</taxon>
    </lineage>
</organism>
<gene>
    <name evidence="3" type="primary">LOC106173722</name>
</gene>
<dbReference type="KEGG" id="lak:106173722"/>
<evidence type="ECO:0000313" key="3">
    <source>
        <dbReference type="RefSeq" id="XP_013410389.1"/>
    </source>
</evidence>
<dbReference type="InterPro" id="IPR051495">
    <property type="entry name" value="Epithelial_Barrier/Signaling"/>
</dbReference>
<name>A0A1S3JKF5_LINAN</name>
<dbReference type="InterPro" id="IPR003886">
    <property type="entry name" value="NIDO_dom"/>
</dbReference>
<dbReference type="InterPro" id="IPR014756">
    <property type="entry name" value="Ig_E-set"/>
</dbReference>
<dbReference type="SMART" id="SM00539">
    <property type="entry name" value="NIDO"/>
    <property type="match status" value="1"/>
</dbReference>
<dbReference type="Gene3D" id="2.60.40.10">
    <property type="entry name" value="Immunoglobulins"/>
    <property type="match status" value="1"/>
</dbReference>
<dbReference type="InterPro" id="IPR002909">
    <property type="entry name" value="IPT_dom"/>
</dbReference>
<dbReference type="InParanoid" id="A0A1S3JKF5"/>
<dbReference type="PANTHER" id="PTHR13802">
    <property type="entry name" value="MUCIN 4-RELATED"/>
    <property type="match status" value="1"/>
</dbReference>
<reference evidence="3" key="1">
    <citation type="submission" date="2025-08" db="UniProtKB">
        <authorList>
            <consortium name="RefSeq"/>
        </authorList>
    </citation>
    <scope>IDENTIFICATION</scope>
    <source>
        <tissue evidence="3">Gonads</tissue>
    </source>
</reference>
<dbReference type="Proteomes" id="UP000085678">
    <property type="component" value="Unplaced"/>
</dbReference>
<dbReference type="STRING" id="7574.A0A1S3JKF5"/>
<dbReference type="PROSITE" id="PS51220">
    <property type="entry name" value="NIDO"/>
    <property type="match status" value="1"/>
</dbReference>
<feature type="domain" description="NIDO" evidence="1">
    <location>
        <begin position="1"/>
        <end position="89"/>
    </location>
</feature>
<protein>
    <submittedName>
        <fullName evidence="3">Sushi, nidogen and EGF-like domain-containing protein 1</fullName>
    </submittedName>
</protein>
<dbReference type="Pfam" id="PF06119">
    <property type="entry name" value="NIDO"/>
    <property type="match status" value="1"/>
</dbReference>
<dbReference type="GeneID" id="106173722"/>
<evidence type="ECO:0000313" key="2">
    <source>
        <dbReference type="Proteomes" id="UP000085678"/>
    </source>
</evidence>
<dbReference type="GO" id="GO:0007160">
    <property type="term" value="P:cell-matrix adhesion"/>
    <property type="evidence" value="ECO:0007669"/>
    <property type="project" value="InterPro"/>
</dbReference>
<dbReference type="AlphaFoldDB" id="A0A1S3JKF5"/>
<feature type="non-terminal residue" evidence="3">
    <location>
        <position position="1"/>
    </location>
</feature>
<dbReference type="InterPro" id="IPR013783">
    <property type="entry name" value="Ig-like_fold"/>
</dbReference>
<accession>A0A1S3JKF5</accession>
<keyword evidence="2" id="KW-1185">Reference proteome</keyword>
<dbReference type="PANTHER" id="PTHR13802:SF59">
    <property type="entry name" value="SUSHI DOMAIN-CONTAINING PROTEIN 2"/>
    <property type="match status" value="1"/>
</dbReference>
<dbReference type="Pfam" id="PF01833">
    <property type="entry name" value="TIG"/>
    <property type="match status" value="1"/>
</dbReference>